<feature type="transmembrane region" description="Helical" evidence="6">
    <location>
        <begin position="164"/>
        <end position="181"/>
    </location>
</feature>
<evidence type="ECO:0000256" key="1">
    <source>
        <dbReference type="ARBA" id="ARBA00004141"/>
    </source>
</evidence>
<feature type="transmembrane region" description="Helical" evidence="6">
    <location>
        <begin position="45"/>
        <end position="68"/>
    </location>
</feature>
<dbReference type="PANTHER" id="PTHR32322:SF2">
    <property type="entry name" value="EAMA DOMAIN-CONTAINING PROTEIN"/>
    <property type="match status" value="1"/>
</dbReference>
<evidence type="ECO:0000313" key="8">
    <source>
        <dbReference type="EMBL" id="MFD1948447.1"/>
    </source>
</evidence>
<dbReference type="InterPro" id="IPR000620">
    <property type="entry name" value="EamA_dom"/>
</dbReference>
<evidence type="ECO:0000256" key="2">
    <source>
        <dbReference type="ARBA" id="ARBA00007362"/>
    </source>
</evidence>
<keyword evidence="5 6" id="KW-0472">Membrane</keyword>
<evidence type="ECO:0000256" key="5">
    <source>
        <dbReference type="ARBA" id="ARBA00023136"/>
    </source>
</evidence>
<dbReference type="EMBL" id="JBHUGD010000003">
    <property type="protein sequence ID" value="MFD1948447.1"/>
    <property type="molecule type" value="Genomic_DNA"/>
</dbReference>
<feature type="domain" description="EamA" evidence="7">
    <location>
        <begin position="17"/>
        <end position="151"/>
    </location>
</feature>
<evidence type="ECO:0000259" key="7">
    <source>
        <dbReference type="Pfam" id="PF00892"/>
    </source>
</evidence>
<dbReference type="Proteomes" id="UP001597351">
    <property type="component" value="Unassembled WGS sequence"/>
</dbReference>
<dbReference type="Pfam" id="PF00892">
    <property type="entry name" value="EamA"/>
    <property type="match status" value="2"/>
</dbReference>
<evidence type="ECO:0000313" key="9">
    <source>
        <dbReference type="Proteomes" id="UP001597351"/>
    </source>
</evidence>
<dbReference type="InterPro" id="IPR037185">
    <property type="entry name" value="EmrE-like"/>
</dbReference>
<feature type="transmembrane region" description="Helical" evidence="6">
    <location>
        <begin position="233"/>
        <end position="256"/>
    </location>
</feature>
<name>A0ABW4TRW8_9ACTN</name>
<sequence>MTDDRVQEVTSPRTAAGLTFALICAASFGASGAMAKGLLAAGWTPAAAVTARIVVGALVLLVPGVVALRGRWHLLRENAGFVVGYGLMVTAVTQFAYFSAIERMQVGVALLIEYIAPVAVVVWLWLRHGMRPGRLTALGGVVAAVGLVLVLDLVSGGADLDPLGVAWATLAMIGCATFFVLSAQADNALPPVVLAAAGLAVGSLGLLGAGAVGLLDMTWTTEPAVYGTTEVAWWIPVLGLGAITCAVSYTSGIMAVRLLGSRLASFVALLEVLFALLFAWLFLGELPIAVQFVGGALIVAGVVLVKLGERSTARG</sequence>
<keyword evidence="9" id="KW-1185">Reference proteome</keyword>
<dbReference type="PANTHER" id="PTHR32322">
    <property type="entry name" value="INNER MEMBRANE TRANSPORTER"/>
    <property type="match status" value="1"/>
</dbReference>
<evidence type="ECO:0000256" key="4">
    <source>
        <dbReference type="ARBA" id="ARBA00022989"/>
    </source>
</evidence>
<feature type="transmembrane region" description="Helical" evidence="6">
    <location>
        <begin position="106"/>
        <end position="126"/>
    </location>
</feature>
<reference evidence="9" key="1">
    <citation type="journal article" date="2019" name="Int. J. Syst. Evol. Microbiol.">
        <title>The Global Catalogue of Microorganisms (GCM) 10K type strain sequencing project: providing services to taxonomists for standard genome sequencing and annotation.</title>
        <authorList>
            <consortium name="The Broad Institute Genomics Platform"/>
            <consortium name="The Broad Institute Genome Sequencing Center for Infectious Disease"/>
            <person name="Wu L."/>
            <person name="Ma J."/>
        </authorList>
    </citation>
    <scope>NUCLEOTIDE SEQUENCE [LARGE SCALE GENOMIC DNA]</scope>
    <source>
        <strain evidence="9">CGMCC 1.12477</strain>
    </source>
</reference>
<evidence type="ECO:0000256" key="6">
    <source>
        <dbReference type="SAM" id="Phobius"/>
    </source>
</evidence>
<comment type="subcellular location">
    <subcellularLocation>
        <location evidence="1">Membrane</location>
        <topology evidence="1">Multi-pass membrane protein</topology>
    </subcellularLocation>
</comment>
<comment type="similarity">
    <text evidence="2">Belongs to the EamA transporter family.</text>
</comment>
<feature type="transmembrane region" description="Helical" evidence="6">
    <location>
        <begin position="138"/>
        <end position="158"/>
    </location>
</feature>
<feature type="transmembrane region" description="Helical" evidence="6">
    <location>
        <begin position="263"/>
        <end position="282"/>
    </location>
</feature>
<proteinExistence type="inferred from homology"/>
<feature type="transmembrane region" description="Helical" evidence="6">
    <location>
        <begin position="80"/>
        <end position="100"/>
    </location>
</feature>
<dbReference type="SUPFAM" id="SSF103481">
    <property type="entry name" value="Multidrug resistance efflux transporter EmrE"/>
    <property type="match status" value="2"/>
</dbReference>
<protein>
    <submittedName>
        <fullName evidence="8">DMT family transporter</fullName>
    </submittedName>
</protein>
<organism evidence="8 9">
    <name type="scientific">Nocardioides aestuarii</name>
    <dbReference type="NCBI Taxonomy" id="252231"/>
    <lineage>
        <taxon>Bacteria</taxon>
        <taxon>Bacillati</taxon>
        <taxon>Actinomycetota</taxon>
        <taxon>Actinomycetes</taxon>
        <taxon>Propionibacteriales</taxon>
        <taxon>Nocardioidaceae</taxon>
        <taxon>Nocardioides</taxon>
    </lineage>
</organism>
<comment type="caution">
    <text evidence="8">The sequence shown here is derived from an EMBL/GenBank/DDBJ whole genome shotgun (WGS) entry which is preliminary data.</text>
</comment>
<accession>A0ABW4TRW8</accession>
<keyword evidence="3 6" id="KW-0812">Transmembrane</keyword>
<dbReference type="InterPro" id="IPR050638">
    <property type="entry name" value="AA-Vitamin_Transporters"/>
</dbReference>
<feature type="domain" description="EamA" evidence="7">
    <location>
        <begin position="163"/>
        <end position="305"/>
    </location>
</feature>
<feature type="transmembrane region" description="Helical" evidence="6">
    <location>
        <begin position="193"/>
        <end position="213"/>
    </location>
</feature>
<feature type="transmembrane region" description="Helical" evidence="6">
    <location>
        <begin position="288"/>
        <end position="307"/>
    </location>
</feature>
<keyword evidence="4 6" id="KW-1133">Transmembrane helix</keyword>
<evidence type="ECO:0000256" key="3">
    <source>
        <dbReference type="ARBA" id="ARBA00022692"/>
    </source>
</evidence>
<gene>
    <name evidence="8" type="ORF">ACFSDE_16710</name>
</gene>
<dbReference type="RefSeq" id="WP_343920509.1">
    <property type="nucleotide sequence ID" value="NZ_BAAAJT010000002.1"/>
</dbReference>